<dbReference type="InterPro" id="IPR001296">
    <property type="entry name" value="Glyco_trans_1"/>
</dbReference>
<evidence type="ECO:0000313" key="3">
    <source>
        <dbReference type="Proteomes" id="UP001377160"/>
    </source>
</evidence>
<organism evidence="2 3">
    <name type="scientific">Vibrio echinoideorum</name>
    <dbReference type="NCBI Taxonomy" id="2100116"/>
    <lineage>
        <taxon>Bacteria</taxon>
        <taxon>Pseudomonadati</taxon>
        <taxon>Pseudomonadota</taxon>
        <taxon>Gammaproteobacteria</taxon>
        <taxon>Vibrionales</taxon>
        <taxon>Vibrionaceae</taxon>
        <taxon>Vibrio</taxon>
    </lineage>
</organism>
<dbReference type="Gene3D" id="3.40.50.2000">
    <property type="entry name" value="Glycogen Phosphorylase B"/>
    <property type="match status" value="2"/>
</dbReference>
<keyword evidence="2" id="KW-0808">Transferase</keyword>
<name>A0ABU9FT57_9VIBR</name>
<dbReference type="EC" id="2.4.-.-" evidence="2"/>
<evidence type="ECO:0000313" key="2">
    <source>
        <dbReference type="EMBL" id="MEL0609333.1"/>
    </source>
</evidence>
<dbReference type="Proteomes" id="UP001377160">
    <property type="component" value="Unassembled WGS sequence"/>
</dbReference>
<proteinExistence type="predicted"/>
<reference evidence="2 3" key="1">
    <citation type="submission" date="2024-02" db="EMBL/GenBank/DDBJ databases">
        <title>Bacteria isolated from the canopy kelp, Nereocystis luetkeana.</title>
        <authorList>
            <person name="Pfister C.A."/>
            <person name="Younker I.T."/>
            <person name="Light S.H."/>
        </authorList>
    </citation>
    <scope>NUCLEOTIDE SEQUENCE [LARGE SCALE GENOMIC DNA]</scope>
    <source>
        <strain evidence="2 3">TI.1.15</strain>
    </source>
</reference>
<dbReference type="GO" id="GO:0016757">
    <property type="term" value="F:glycosyltransferase activity"/>
    <property type="evidence" value="ECO:0007669"/>
    <property type="project" value="UniProtKB-KW"/>
</dbReference>
<keyword evidence="2" id="KW-0328">Glycosyltransferase</keyword>
<protein>
    <submittedName>
        <fullName evidence="2">Glycosyltransferase</fullName>
        <ecNumber evidence="2">2.4.-.-</ecNumber>
    </submittedName>
</protein>
<feature type="domain" description="Glycosyl transferase family 1" evidence="1">
    <location>
        <begin position="177"/>
        <end position="332"/>
    </location>
</feature>
<dbReference type="Pfam" id="PF00534">
    <property type="entry name" value="Glycos_transf_1"/>
    <property type="match status" value="1"/>
</dbReference>
<comment type="caution">
    <text evidence="2">The sequence shown here is derived from an EMBL/GenBank/DDBJ whole genome shotgun (WGS) entry which is preliminary data.</text>
</comment>
<dbReference type="EMBL" id="JBANDX010000010">
    <property type="protein sequence ID" value="MEL0609333.1"/>
    <property type="molecule type" value="Genomic_DNA"/>
</dbReference>
<dbReference type="SUPFAM" id="SSF53756">
    <property type="entry name" value="UDP-Glycosyltransferase/glycogen phosphorylase"/>
    <property type="match status" value="1"/>
</dbReference>
<dbReference type="RefSeq" id="WP_341635341.1">
    <property type="nucleotide sequence ID" value="NZ_JBANDX010000010.1"/>
</dbReference>
<evidence type="ECO:0000259" key="1">
    <source>
        <dbReference type="Pfam" id="PF00534"/>
    </source>
</evidence>
<sequence length="344" mass="39938">MKKLLMLSSSYPIHPRLEKVSRNIDAESFGVCAWNRGGFLPGTDEHDFVYNCPIGYKSKLYKILYFLLFAVHFRRTIKIFSPDIVVCRYWDMFVLASLVCPSKIKIVYDVCDMPSSFIVRLLERLFLKRANEVYISSRFFQPFYSNLKNITLFENKPDVSMFAQLPGRKGKIDGDNKNNPINLVFLGKVRYYKIMVNAIEACRDFDSELFFSIYGDGPDLDALKAYVCQNEIRNVEFHGRYDYKNIAHIYSVADLIWAAYDSNVDNVKYAISNKFFESIFFKIPGIYSKNTKLGSFVEKEGIGFTVEEGSIESIKEQFRFLISNRQRLNDVSECLHKNESKLLT</sequence>
<gene>
    <name evidence="2" type="ORF">V8Z71_13505</name>
</gene>
<keyword evidence="3" id="KW-1185">Reference proteome</keyword>
<accession>A0ABU9FT57</accession>